<sequence>MQSIAGVPGNADAEARLRDGQRMAGARKREEVGLELATGARRPWGDRRPEGGDHLDGYKSATPGSQGRRREELAEGRLQDEDSAPLPRGGTAQALAGLAARPPHEGVLLVGAGARRQRPEQRAARGRHDDDREGLGRGPAHGPGLVPEARQQRRRSLR</sequence>
<organism evidence="2 3">
    <name type="scientific">Prorocentrum cordatum</name>
    <dbReference type="NCBI Taxonomy" id="2364126"/>
    <lineage>
        <taxon>Eukaryota</taxon>
        <taxon>Sar</taxon>
        <taxon>Alveolata</taxon>
        <taxon>Dinophyceae</taxon>
        <taxon>Prorocentrales</taxon>
        <taxon>Prorocentraceae</taxon>
        <taxon>Prorocentrum</taxon>
    </lineage>
</organism>
<dbReference type="EMBL" id="CAUYUJ010009693">
    <property type="protein sequence ID" value="CAK0827460.1"/>
    <property type="molecule type" value="Genomic_DNA"/>
</dbReference>
<feature type="region of interest" description="Disordered" evidence="1">
    <location>
        <begin position="1"/>
        <end position="158"/>
    </location>
</feature>
<feature type="non-terminal residue" evidence="2">
    <location>
        <position position="158"/>
    </location>
</feature>
<protein>
    <submittedName>
        <fullName evidence="2">Uncharacterized protein</fullName>
    </submittedName>
</protein>
<feature type="compositionally biased region" description="Basic and acidic residues" evidence="1">
    <location>
        <begin position="43"/>
        <end position="57"/>
    </location>
</feature>
<feature type="compositionally biased region" description="Basic and acidic residues" evidence="1">
    <location>
        <begin position="117"/>
        <end position="135"/>
    </location>
</feature>
<dbReference type="Proteomes" id="UP001189429">
    <property type="component" value="Unassembled WGS sequence"/>
</dbReference>
<name>A0ABN9S6I6_9DINO</name>
<comment type="caution">
    <text evidence="2">The sequence shown here is derived from an EMBL/GenBank/DDBJ whole genome shotgun (WGS) entry which is preliminary data.</text>
</comment>
<evidence type="ECO:0000313" key="2">
    <source>
        <dbReference type="EMBL" id="CAK0827460.1"/>
    </source>
</evidence>
<feature type="compositionally biased region" description="Basic and acidic residues" evidence="1">
    <location>
        <begin position="68"/>
        <end position="80"/>
    </location>
</feature>
<feature type="compositionally biased region" description="Low complexity" evidence="1">
    <location>
        <begin position="89"/>
        <end position="100"/>
    </location>
</feature>
<evidence type="ECO:0000256" key="1">
    <source>
        <dbReference type="SAM" id="MobiDB-lite"/>
    </source>
</evidence>
<reference evidence="2" key="1">
    <citation type="submission" date="2023-10" db="EMBL/GenBank/DDBJ databases">
        <authorList>
            <person name="Chen Y."/>
            <person name="Shah S."/>
            <person name="Dougan E. K."/>
            <person name="Thang M."/>
            <person name="Chan C."/>
        </authorList>
    </citation>
    <scope>NUCLEOTIDE SEQUENCE [LARGE SCALE GENOMIC DNA]</scope>
</reference>
<gene>
    <name evidence="2" type="ORF">PCOR1329_LOCUS26990</name>
</gene>
<proteinExistence type="predicted"/>
<feature type="compositionally biased region" description="Basic and acidic residues" evidence="1">
    <location>
        <begin position="13"/>
        <end position="32"/>
    </location>
</feature>
<accession>A0ABN9S6I6</accession>
<keyword evidence="3" id="KW-1185">Reference proteome</keyword>
<evidence type="ECO:0000313" key="3">
    <source>
        <dbReference type="Proteomes" id="UP001189429"/>
    </source>
</evidence>